<evidence type="ECO:0000256" key="1">
    <source>
        <dbReference type="SAM" id="MobiDB-lite"/>
    </source>
</evidence>
<evidence type="ECO:0000259" key="2">
    <source>
        <dbReference type="Pfam" id="PF22055"/>
    </source>
</evidence>
<dbReference type="RefSeq" id="WP_092569408.1">
    <property type="nucleotide sequence ID" value="NZ_BMXH01000003.1"/>
</dbReference>
<dbReference type="Pfam" id="PF22055">
    <property type="entry name" value="MvaT_DBD"/>
    <property type="match status" value="1"/>
</dbReference>
<dbReference type="Proteomes" id="UP000198500">
    <property type="component" value="Unassembled WGS sequence"/>
</dbReference>
<name>A0A1H3ATT4_9GAMM</name>
<keyword evidence="4" id="KW-1185">Reference proteome</keyword>
<sequence>MSLLSTYLQQEQKLKELSEQLEKLQNDPRLKAELEFKEKLESLMSEFNKSAADVIELLDPQSAAKSTAKSASGGAGGTRRKRKLKIYKNPHTGEVVETRGGNQKTLKAWKDEYGNDTVESWLVRVEQ</sequence>
<dbReference type="EMBL" id="FNNI01000005">
    <property type="protein sequence ID" value="SDX32544.1"/>
    <property type="molecule type" value="Genomic_DNA"/>
</dbReference>
<dbReference type="STRING" id="574349.SAMN05443545_10515"/>
<dbReference type="NCBIfam" id="NF041859">
    <property type="entry name" value="silencer_MvaTU"/>
    <property type="match status" value="1"/>
</dbReference>
<dbReference type="CDD" id="cd16170">
    <property type="entry name" value="MvaT_DBD"/>
    <property type="match status" value="1"/>
</dbReference>
<feature type="compositionally biased region" description="Low complexity" evidence="1">
    <location>
        <begin position="62"/>
        <end position="72"/>
    </location>
</feature>
<dbReference type="AlphaFoldDB" id="A0A1H3ATT4"/>
<dbReference type="OrthoDB" id="6367018at2"/>
<feature type="region of interest" description="Disordered" evidence="1">
    <location>
        <begin position="62"/>
        <end position="101"/>
    </location>
</feature>
<organism evidence="3 4">
    <name type="scientific">Aidingimonas halophila</name>
    <dbReference type="NCBI Taxonomy" id="574349"/>
    <lineage>
        <taxon>Bacteria</taxon>
        <taxon>Pseudomonadati</taxon>
        <taxon>Pseudomonadota</taxon>
        <taxon>Gammaproteobacteria</taxon>
        <taxon>Oceanospirillales</taxon>
        <taxon>Halomonadaceae</taxon>
        <taxon>Aidingimonas</taxon>
    </lineage>
</organism>
<protein>
    <submittedName>
        <fullName evidence="3">H-NS histone family protein</fullName>
    </submittedName>
</protein>
<gene>
    <name evidence="3" type="ORF">SAMN05443545_10515</name>
</gene>
<dbReference type="InterPro" id="IPR035616">
    <property type="entry name" value="MvaT_DBD"/>
</dbReference>
<evidence type="ECO:0000313" key="3">
    <source>
        <dbReference type="EMBL" id="SDX32544.1"/>
    </source>
</evidence>
<feature type="domain" description="MvaT DNA-binding" evidence="2">
    <location>
        <begin position="85"/>
        <end position="121"/>
    </location>
</feature>
<reference evidence="3 4" key="1">
    <citation type="submission" date="2016-10" db="EMBL/GenBank/DDBJ databases">
        <authorList>
            <person name="de Groot N.N."/>
        </authorList>
    </citation>
    <scope>NUCLEOTIDE SEQUENCE [LARGE SCALE GENOMIC DNA]</scope>
    <source>
        <strain evidence="3 4">DSM 19219</strain>
    </source>
</reference>
<feature type="compositionally biased region" description="Basic residues" evidence="1">
    <location>
        <begin position="78"/>
        <end position="88"/>
    </location>
</feature>
<accession>A0A1H3ATT4</accession>
<evidence type="ECO:0000313" key="4">
    <source>
        <dbReference type="Proteomes" id="UP000198500"/>
    </source>
</evidence>
<proteinExistence type="predicted"/>